<feature type="coiled-coil region" evidence="1">
    <location>
        <begin position="121"/>
        <end position="148"/>
    </location>
</feature>
<keyword evidence="1" id="KW-0175">Coiled coil</keyword>
<dbReference type="eggNOG" id="ENOG502SF9A">
    <property type="taxonomic scope" value="Eukaryota"/>
</dbReference>
<evidence type="ECO:0000256" key="2">
    <source>
        <dbReference type="SAM" id="MobiDB-lite"/>
    </source>
</evidence>
<organism evidence="3 4">
    <name type="scientific">Theileria parva</name>
    <name type="common">East coast fever infection agent</name>
    <dbReference type="NCBI Taxonomy" id="5875"/>
    <lineage>
        <taxon>Eukaryota</taxon>
        <taxon>Sar</taxon>
        <taxon>Alveolata</taxon>
        <taxon>Apicomplexa</taxon>
        <taxon>Aconoidasida</taxon>
        <taxon>Piroplasmida</taxon>
        <taxon>Theileriidae</taxon>
        <taxon>Theileria</taxon>
    </lineage>
</organism>
<accession>Q4N190</accession>
<evidence type="ECO:0000256" key="1">
    <source>
        <dbReference type="SAM" id="Coils"/>
    </source>
</evidence>
<keyword evidence="4" id="KW-1185">Reference proteome</keyword>
<name>Q4N190_THEPA</name>
<dbReference type="OMA" id="ICKMEDK"/>
<feature type="compositionally biased region" description="Polar residues" evidence="2">
    <location>
        <begin position="8"/>
        <end position="18"/>
    </location>
</feature>
<gene>
    <name evidence="3" type="ordered locus">TP04_0859</name>
</gene>
<dbReference type="KEGG" id="tpv:TP04_0859"/>
<dbReference type="AlphaFoldDB" id="Q4N190"/>
<dbReference type="Proteomes" id="UP000001949">
    <property type="component" value="Unassembled WGS sequence"/>
</dbReference>
<reference evidence="3 4" key="1">
    <citation type="journal article" date="2005" name="Science">
        <title>Genome sequence of Theileria parva, a bovine pathogen that transforms lymphocytes.</title>
        <authorList>
            <person name="Gardner M.J."/>
            <person name="Bishop R."/>
            <person name="Shah T."/>
            <person name="de Villiers E.P."/>
            <person name="Carlton J.M."/>
            <person name="Hall N."/>
            <person name="Ren Q."/>
            <person name="Paulsen I.T."/>
            <person name="Pain A."/>
            <person name="Berriman M."/>
            <person name="Wilson R.J.M."/>
            <person name="Sato S."/>
            <person name="Ralph S.A."/>
            <person name="Mann D.J."/>
            <person name="Xiong Z."/>
            <person name="Shallom S.J."/>
            <person name="Weidman J."/>
            <person name="Jiang L."/>
            <person name="Lynn J."/>
            <person name="Weaver B."/>
            <person name="Shoaibi A."/>
            <person name="Domingo A.R."/>
            <person name="Wasawo D."/>
            <person name="Crabtree J."/>
            <person name="Wortman J.R."/>
            <person name="Haas B."/>
            <person name="Angiuoli S.V."/>
            <person name="Creasy T.H."/>
            <person name="Lu C."/>
            <person name="Suh B."/>
            <person name="Silva J.C."/>
            <person name="Utterback T.R."/>
            <person name="Feldblyum T.V."/>
            <person name="Pertea M."/>
            <person name="Allen J."/>
            <person name="Nierman W.C."/>
            <person name="Taracha E.L.N."/>
            <person name="Salzberg S.L."/>
            <person name="White O.R."/>
            <person name="Fitzhugh H.A."/>
            <person name="Morzaria S."/>
            <person name="Venter J.C."/>
            <person name="Fraser C.M."/>
            <person name="Nene V."/>
        </authorList>
    </citation>
    <scope>NUCLEOTIDE SEQUENCE [LARGE SCALE GENOMIC DNA]</scope>
    <source>
        <strain evidence="3 4">Muguga</strain>
    </source>
</reference>
<dbReference type="VEuPathDB" id="PiroplasmaDB:TpMuguga_04g00859"/>
<evidence type="ECO:0000313" key="3">
    <source>
        <dbReference type="EMBL" id="EAN32213.1"/>
    </source>
</evidence>
<protein>
    <submittedName>
        <fullName evidence="3">Uncharacterized protein</fullName>
    </submittedName>
</protein>
<comment type="caution">
    <text evidence="3">The sequence shown here is derived from an EMBL/GenBank/DDBJ whole genome shotgun (WGS) entry which is preliminary data.</text>
</comment>
<sequence length="197" mass="22660">MDLKNDLKSSNSKYSRNESFGGLYNLGSGILERLETKVPDDVDDYVGQFSLKNYISQIKSARSSKDFDFNQNKLDISPSIKPSDTFKTKPLTKHERLQKLEKSLNGIQSNVELKRSSILEIERIEKSVEMINTKHEELINEKADAIDNICEKDEISDMQRVKSDIMSNLKGYIEVELPKFKTKIESNNENICKMEDK</sequence>
<evidence type="ECO:0000313" key="4">
    <source>
        <dbReference type="Proteomes" id="UP000001949"/>
    </source>
</evidence>
<dbReference type="InParanoid" id="Q4N190"/>
<proteinExistence type="predicted"/>
<dbReference type="EMBL" id="AAGK01000004">
    <property type="protein sequence ID" value="EAN32213.1"/>
    <property type="molecule type" value="Genomic_DNA"/>
</dbReference>
<feature type="region of interest" description="Disordered" evidence="2">
    <location>
        <begin position="1"/>
        <end position="22"/>
    </location>
</feature>